<evidence type="ECO:0000259" key="3">
    <source>
        <dbReference type="PROSITE" id="PS50041"/>
    </source>
</evidence>
<dbReference type="InterPro" id="IPR050111">
    <property type="entry name" value="C-type_lectin/snaclec_domain"/>
</dbReference>
<dbReference type="InterPro" id="IPR001304">
    <property type="entry name" value="C-type_lectin-like"/>
</dbReference>
<keyword evidence="4" id="KW-1185">Reference proteome</keyword>
<dbReference type="Pfam" id="PF00059">
    <property type="entry name" value="Lectin_C"/>
    <property type="match status" value="1"/>
</dbReference>
<keyword evidence="2" id="KW-0472">Membrane</keyword>
<feature type="domain" description="C-type lectin" evidence="3">
    <location>
        <begin position="109"/>
        <end position="226"/>
    </location>
</feature>
<proteinExistence type="predicted"/>
<evidence type="ECO:0000313" key="4">
    <source>
        <dbReference type="Proteomes" id="UP000887540"/>
    </source>
</evidence>
<dbReference type="PROSITE" id="PS50041">
    <property type="entry name" value="C_TYPE_LECTIN_2"/>
    <property type="match status" value="1"/>
</dbReference>
<reference evidence="5" key="1">
    <citation type="submission" date="2022-11" db="UniProtKB">
        <authorList>
            <consortium name="WormBaseParasite"/>
        </authorList>
    </citation>
    <scope>IDENTIFICATION</scope>
</reference>
<feature type="transmembrane region" description="Helical" evidence="2">
    <location>
        <begin position="59"/>
        <end position="80"/>
    </location>
</feature>
<dbReference type="Proteomes" id="UP000887540">
    <property type="component" value="Unplaced"/>
</dbReference>
<name>A0A914BX82_9BILA</name>
<dbReference type="InterPro" id="IPR016187">
    <property type="entry name" value="CTDL_fold"/>
</dbReference>
<dbReference type="PANTHER" id="PTHR22803">
    <property type="entry name" value="MANNOSE, PHOSPHOLIPASE, LECTIN RECEPTOR RELATED"/>
    <property type="match status" value="1"/>
</dbReference>
<feature type="region of interest" description="Disordered" evidence="1">
    <location>
        <begin position="1"/>
        <end position="40"/>
    </location>
</feature>
<dbReference type="CDD" id="cd00037">
    <property type="entry name" value="CLECT"/>
    <property type="match status" value="1"/>
</dbReference>
<dbReference type="SUPFAM" id="SSF56436">
    <property type="entry name" value="C-type lectin-like"/>
    <property type="match status" value="1"/>
</dbReference>
<keyword evidence="2" id="KW-0812">Transmembrane</keyword>
<accession>A0A914BX82</accession>
<evidence type="ECO:0000313" key="5">
    <source>
        <dbReference type="WBParaSite" id="ACRNAN_Path_1209.g4699.t1"/>
    </source>
</evidence>
<dbReference type="SMART" id="SM00034">
    <property type="entry name" value="CLECT"/>
    <property type="match status" value="1"/>
</dbReference>
<organism evidence="4 5">
    <name type="scientific">Acrobeloides nanus</name>
    <dbReference type="NCBI Taxonomy" id="290746"/>
    <lineage>
        <taxon>Eukaryota</taxon>
        <taxon>Metazoa</taxon>
        <taxon>Ecdysozoa</taxon>
        <taxon>Nematoda</taxon>
        <taxon>Chromadorea</taxon>
        <taxon>Rhabditida</taxon>
        <taxon>Tylenchina</taxon>
        <taxon>Cephalobomorpha</taxon>
        <taxon>Cephaloboidea</taxon>
        <taxon>Cephalobidae</taxon>
        <taxon>Acrobeloides</taxon>
    </lineage>
</organism>
<evidence type="ECO:0000256" key="1">
    <source>
        <dbReference type="SAM" id="MobiDB-lite"/>
    </source>
</evidence>
<keyword evidence="2" id="KW-1133">Transmembrane helix</keyword>
<dbReference type="InterPro" id="IPR016186">
    <property type="entry name" value="C-type_lectin-like/link_sf"/>
</dbReference>
<dbReference type="AlphaFoldDB" id="A0A914BX82"/>
<dbReference type="Gene3D" id="3.10.100.10">
    <property type="entry name" value="Mannose-Binding Protein A, subunit A"/>
    <property type="match status" value="1"/>
</dbReference>
<evidence type="ECO:0000256" key="2">
    <source>
        <dbReference type="SAM" id="Phobius"/>
    </source>
</evidence>
<protein>
    <submittedName>
        <fullName evidence="5">C-type lectin domain-containing protein</fullName>
    </submittedName>
</protein>
<sequence>MYHPVVHGPNDDPEPPPSADPSIEFEEPPQTPTYNPKRLNSLSTGKVTSWMKGHKRTAIIVPVVLVLMIVLLVGIFSHVLDGSEGSPTTPSPVEVTEAPTECDKNWEHFKKSCYKMGYNSSWYNAETNCTSYKAHLSSILDDAEKQFVLDMKFNDLSYPDDDSSRIWVGGMAIFLGNIRRITWSDESKFTDSNNPKKFHNDTCSSDLCCLKLRTNKKNDLWYLGNCTGEILPYVCKKPANKKT</sequence>
<dbReference type="WBParaSite" id="ACRNAN_Path_1209.g4699.t1">
    <property type="protein sequence ID" value="ACRNAN_Path_1209.g4699.t1"/>
    <property type="gene ID" value="ACRNAN_Path_1209.g4699"/>
</dbReference>